<evidence type="ECO:0000259" key="2">
    <source>
        <dbReference type="PROSITE" id="PS51898"/>
    </source>
</evidence>
<dbReference type="Proteomes" id="UP001271648">
    <property type="component" value="Unassembled WGS sequence"/>
</dbReference>
<protein>
    <submittedName>
        <fullName evidence="3">Site-specific integrase</fullName>
    </submittedName>
</protein>
<dbReference type="RefSeq" id="WP_283732602.1">
    <property type="nucleotide sequence ID" value="NZ_CP125968.1"/>
</dbReference>
<dbReference type="SUPFAM" id="SSF56349">
    <property type="entry name" value="DNA breaking-rejoining enzymes"/>
    <property type="match status" value="1"/>
</dbReference>
<dbReference type="AlphaFoldDB" id="A0AAW9ABI6"/>
<dbReference type="CDD" id="cd00397">
    <property type="entry name" value="DNA_BRE_C"/>
    <property type="match status" value="1"/>
</dbReference>
<dbReference type="GO" id="GO:0006310">
    <property type="term" value="P:DNA recombination"/>
    <property type="evidence" value="ECO:0007669"/>
    <property type="project" value="UniProtKB-KW"/>
</dbReference>
<evidence type="ECO:0000256" key="1">
    <source>
        <dbReference type="ARBA" id="ARBA00023172"/>
    </source>
</evidence>
<name>A0AAW9ABI6_9BACL</name>
<feature type="domain" description="Tyr recombinase" evidence="2">
    <location>
        <begin position="372"/>
        <end position="580"/>
    </location>
</feature>
<reference evidence="3 4" key="1">
    <citation type="submission" date="2023-06" db="EMBL/GenBank/DDBJ databases">
        <title>Sporosarcina sp. nov., isolated from Korean traditional fermented seafood 'Jeotgal'.</title>
        <authorList>
            <person name="Yang A.I."/>
            <person name="Shin N.-R."/>
        </authorList>
    </citation>
    <scope>NUCLEOTIDE SEQUENCE [LARGE SCALE GENOMIC DNA]</scope>
    <source>
        <strain evidence="3 4">KCTC43456</strain>
    </source>
</reference>
<dbReference type="EMBL" id="JAUBDJ010000004">
    <property type="protein sequence ID" value="MDW0117013.1"/>
    <property type="molecule type" value="Genomic_DNA"/>
</dbReference>
<dbReference type="InterPro" id="IPR002104">
    <property type="entry name" value="Integrase_catalytic"/>
</dbReference>
<evidence type="ECO:0000313" key="4">
    <source>
        <dbReference type="Proteomes" id="UP001271648"/>
    </source>
</evidence>
<dbReference type="PROSITE" id="PS51898">
    <property type="entry name" value="TYR_RECOMBINASE"/>
    <property type="match status" value="1"/>
</dbReference>
<sequence>MNLPDATQQRPATVWYDKWLGKMDTKLMCLKNGRSEFLIDKVDERILKYINNNCLNFDWKNHLLLIILIETAQNKDAGTIKVIIGTLSTRLKDIFNHFNITRFLDFDPNVHLYGYLKGEIFPNDSNNKRRRLLGNYSGAECTTKKWVHNNLSFEEQDYYKQFLLQPIPFDSCDFSFQRLAIEQAQTIRKDETDAIVPMLPTIRAEANLRWNQMKRLRDAFHQQIQEVETKSLSLPIEFFYDEPERIGERFHFRLWDKPSFVLHHQTQFSEAIIKQATQKKVTYSDEKNAYFLEFIRTESIEDNSEGEGLWFNELIGFNVLGNWNKNRPIEEHERILKFLSLWGYEQKYEQKPKPFFSQHKGILTPTTFVTLHKDKAQGLLIDVEPFYAACTFGLLAIDILTTTGARINELLQINNTKECILIKKVKEKLHFSFKAIPKGRDSLEEFYISKQTMEHLQTVARLLKEHYAVKKIPSNLYRYERKHLFTKPLPYYFQYEGKAMKVDSIYSSIRFLLHGLILETQSGKPVTIKTHLLRHAFATEAVQRQNVNVDIVAKLLHQRDLNVTAYYSAPTPSQISESISELHDVISSYVDIDDAYLRSPKELQQQFDGHAEKVGVYNKVLGGTCVTDFVCPTKMQCLGCKAKVPEPDQEDELLEVIQLSKDMEKRFKQMGLEVEVRKAKEMAKQAKIELKEIDLIKQYREERHYEPTTKLNPFR</sequence>
<dbReference type="InterPro" id="IPR013762">
    <property type="entry name" value="Integrase-like_cat_sf"/>
</dbReference>
<keyword evidence="4" id="KW-1185">Reference proteome</keyword>
<dbReference type="GO" id="GO:0003677">
    <property type="term" value="F:DNA binding"/>
    <property type="evidence" value="ECO:0007669"/>
    <property type="project" value="InterPro"/>
</dbReference>
<evidence type="ECO:0000313" key="3">
    <source>
        <dbReference type="EMBL" id="MDW0117013.1"/>
    </source>
</evidence>
<keyword evidence="1" id="KW-0233">DNA recombination</keyword>
<dbReference type="InterPro" id="IPR011010">
    <property type="entry name" value="DNA_brk_join_enz"/>
</dbReference>
<organism evidence="3 4">
    <name type="scientific">Sporosarcina thermotolerans</name>
    <dbReference type="NCBI Taxonomy" id="633404"/>
    <lineage>
        <taxon>Bacteria</taxon>
        <taxon>Bacillati</taxon>
        <taxon>Bacillota</taxon>
        <taxon>Bacilli</taxon>
        <taxon>Bacillales</taxon>
        <taxon>Caryophanaceae</taxon>
        <taxon>Sporosarcina</taxon>
    </lineage>
</organism>
<dbReference type="Gene3D" id="1.10.443.10">
    <property type="entry name" value="Intergrase catalytic core"/>
    <property type="match status" value="1"/>
</dbReference>
<comment type="caution">
    <text evidence="3">The sequence shown here is derived from an EMBL/GenBank/DDBJ whole genome shotgun (WGS) entry which is preliminary data.</text>
</comment>
<proteinExistence type="predicted"/>
<dbReference type="GO" id="GO:0015074">
    <property type="term" value="P:DNA integration"/>
    <property type="evidence" value="ECO:0007669"/>
    <property type="project" value="InterPro"/>
</dbReference>
<gene>
    <name evidence="3" type="ORF">QTL97_08705</name>
</gene>
<accession>A0AAW9ABI6</accession>